<proteinExistence type="inferred from homology"/>
<dbReference type="EC" id="3.1.4.58" evidence="2"/>
<name>A0A1U9V373_CUPNE</name>
<dbReference type="AlphaFoldDB" id="A0A1U9V373"/>
<dbReference type="OrthoDB" id="7061261at2"/>
<keyword evidence="1 2" id="KW-0378">Hydrolase</keyword>
<evidence type="ECO:0000256" key="2">
    <source>
        <dbReference type="HAMAP-Rule" id="MF_01940"/>
    </source>
</evidence>
<organism evidence="3 4">
    <name type="scientific">Cupriavidus necator</name>
    <name type="common">Alcaligenes eutrophus</name>
    <name type="synonym">Ralstonia eutropha</name>
    <dbReference type="NCBI Taxonomy" id="106590"/>
    <lineage>
        <taxon>Bacteria</taxon>
        <taxon>Pseudomonadati</taxon>
        <taxon>Pseudomonadota</taxon>
        <taxon>Betaproteobacteria</taxon>
        <taxon>Burkholderiales</taxon>
        <taxon>Burkholderiaceae</taxon>
        <taxon>Cupriavidus</taxon>
    </lineage>
</organism>
<dbReference type="GO" id="GO:0004113">
    <property type="term" value="F:2',3'-cyclic-nucleotide 3'-phosphodiesterase activity"/>
    <property type="evidence" value="ECO:0007669"/>
    <property type="project" value="InterPro"/>
</dbReference>
<dbReference type="PANTHER" id="PTHR35561:SF1">
    <property type="entry name" value="RNA 2',3'-CYCLIC PHOSPHODIESTERASE"/>
    <property type="match status" value="1"/>
</dbReference>
<feature type="active site" description="Proton donor" evidence="2">
    <location>
        <position position="37"/>
    </location>
</feature>
<dbReference type="EMBL" id="CP017758">
    <property type="protein sequence ID" value="AQV99097.1"/>
    <property type="molecule type" value="Genomic_DNA"/>
</dbReference>
<evidence type="ECO:0000256" key="1">
    <source>
        <dbReference type="ARBA" id="ARBA00022801"/>
    </source>
</evidence>
<feature type="short sequence motif" description="HXTX 2" evidence="2">
    <location>
        <begin position="123"/>
        <end position="126"/>
    </location>
</feature>
<keyword evidence="3" id="KW-0436">Ligase</keyword>
<comment type="catalytic activity">
    <reaction evidence="2">
        <text>a 3'-end 2',3'-cyclophospho-ribonucleotide-RNA + H2O = a 3'-end 2'-phospho-ribonucleotide-RNA + H(+)</text>
        <dbReference type="Rhea" id="RHEA:11828"/>
        <dbReference type="Rhea" id="RHEA-COMP:10464"/>
        <dbReference type="Rhea" id="RHEA-COMP:17353"/>
        <dbReference type="ChEBI" id="CHEBI:15377"/>
        <dbReference type="ChEBI" id="CHEBI:15378"/>
        <dbReference type="ChEBI" id="CHEBI:83064"/>
        <dbReference type="ChEBI" id="CHEBI:173113"/>
        <dbReference type="EC" id="3.1.4.58"/>
    </reaction>
</comment>
<reference evidence="4" key="1">
    <citation type="submission" date="2017-02" db="EMBL/GenBank/DDBJ databases">
        <title>Complete genome sequence of Cupriavidus necator strain NH9, a 3-chlorobenzoate degrader.</title>
        <authorList>
            <person name="Moriuchi R."/>
            <person name="Dohra H."/>
            <person name="Ogawa N."/>
        </authorList>
    </citation>
    <scope>NUCLEOTIDE SEQUENCE [LARGE SCALE GENOMIC DNA]</scope>
    <source>
        <strain evidence="4">NH9</strain>
    </source>
</reference>
<dbReference type="GO" id="GO:0016874">
    <property type="term" value="F:ligase activity"/>
    <property type="evidence" value="ECO:0007669"/>
    <property type="project" value="UniProtKB-KW"/>
</dbReference>
<evidence type="ECO:0000313" key="4">
    <source>
        <dbReference type="Proteomes" id="UP000189627"/>
    </source>
</evidence>
<dbReference type="Proteomes" id="UP000189627">
    <property type="component" value="Chromosome 2"/>
</dbReference>
<dbReference type="SUPFAM" id="SSF55144">
    <property type="entry name" value="LigT-like"/>
    <property type="match status" value="1"/>
</dbReference>
<dbReference type="RefSeq" id="WP_078201286.1">
    <property type="nucleotide sequence ID" value="NZ_CP017758.1"/>
</dbReference>
<dbReference type="GO" id="GO:0008664">
    <property type="term" value="F:RNA 2',3'-cyclic 3'-phosphodiesterase activity"/>
    <property type="evidence" value="ECO:0007669"/>
    <property type="project" value="UniProtKB-EC"/>
</dbReference>
<comment type="similarity">
    <text evidence="2">Belongs to the 2H phosphoesterase superfamily. ThpR family.</text>
</comment>
<sequence>MARLFIAVEVPPAQAAWLLSTLPAAHGVRAAAPAQVHLTLHFLGECHTPGEQLEAALGNISAAAFELRAFGTGRFRSGQGSVLWAGLAPGPGLEALRALHAAVGQALADTAGITPERRRFHPHLTLARCKPSVPESVLRAWLDTHRTLASEPWRVARLVLFESRLGPQGPQHLVRQVWPLTQAGPTPGC</sequence>
<dbReference type="KEGG" id="cuh:BJN34_35045"/>
<evidence type="ECO:0000313" key="3">
    <source>
        <dbReference type="EMBL" id="AQV99097.1"/>
    </source>
</evidence>
<feature type="short sequence motif" description="HXTX 1" evidence="2">
    <location>
        <begin position="37"/>
        <end position="40"/>
    </location>
</feature>
<dbReference type="HAMAP" id="MF_01940">
    <property type="entry name" value="RNA_CPDase"/>
    <property type="match status" value="1"/>
</dbReference>
<dbReference type="InterPro" id="IPR004175">
    <property type="entry name" value="RNA_CPDase"/>
</dbReference>
<dbReference type="Pfam" id="PF13563">
    <property type="entry name" value="2_5_RNA_ligase2"/>
    <property type="match status" value="1"/>
</dbReference>
<accession>A0A1U9V373</accession>
<comment type="function">
    <text evidence="2">Hydrolyzes RNA 2',3'-cyclic phosphodiester to an RNA 2'-phosphomonoester.</text>
</comment>
<dbReference type="Gene3D" id="3.90.1140.10">
    <property type="entry name" value="Cyclic phosphodiesterase"/>
    <property type="match status" value="1"/>
</dbReference>
<gene>
    <name evidence="3" type="ORF">BJN34_35045</name>
</gene>
<feature type="active site" description="Proton acceptor" evidence="2">
    <location>
        <position position="123"/>
    </location>
</feature>
<dbReference type="PANTHER" id="PTHR35561">
    <property type="entry name" value="RNA 2',3'-CYCLIC PHOSPHODIESTERASE"/>
    <property type="match status" value="1"/>
</dbReference>
<dbReference type="NCBIfam" id="TIGR02258">
    <property type="entry name" value="2_5_ligase"/>
    <property type="match status" value="1"/>
</dbReference>
<protein>
    <recommendedName>
        <fullName evidence="2">RNA 2',3'-cyclic phosphodiesterase</fullName>
        <shortName evidence="2">RNA 2',3'-CPDase</shortName>
        <ecNumber evidence="2">3.1.4.58</ecNumber>
    </recommendedName>
</protein>
<dbReference type="InterPro" id="IPR009097">
    <property type="entry name" value="Cyclic_Pdiesterase"/>
</dbReference>